<protein>
    <submittedName>
        <fullName evidence="6">Similar to Putative cytochrome b5 B11H24.095 acc. no. Q8X0J4</fullName>
    </submittedName>
</protein>
<evidence type="ECO:0000256" key="3">
    <source>
        <dbReference type="ARBA" id="ARBA00023004"/>
    </source>
</evidence>
<organism evidence="6 7">
    <name type="scientific">Pyronema omphalodes (strain CBS 100304)</name>
    <name type="common">Pyronema confluens</name>
    <dbReference type="NCBI Taxonomy" id="1076935"/>
    <lineage>
        <taxon>Eukaryota</taxon>
        <taxon>Fungi</taxon>
        <taxon>Dikarya</taxon>
        <taxon>Ascomycota</taxon>
        <taxon>Pezizomycotina</taxon>
        <taxon>Pezizomycetes</taxon>
        <taxon>Pezizales</taxon>
        <taxon>Pyronemataceae</taxon>
        <taxon>Pyronema</taxon>
    </lineage>
</organism>
<dbReference type="InterPro" id="IPR001199">
    <property type="entry name" value="Cyt_B5-like_heme/steroid-bd"/>
</dbReference>
<dbReference type="OMA" id="ERIWIVI"/>
<evidence type="ECO:0000313" key="7">
    <source>
        <dbReference type="Proteomes" id="UP000018144"/>
    </source>
</evidence>
<evidence type="ECO:0000256" key="4">
    <source>
        <dbReference type="RuleBase" id="RU362121"/>
    </source>
</evidence>
<dbReference type="GO" id="GO:0020037">
    <property type="term" value="F:heme binding"/>
    <property type="evidence" value="ECO:0007669"/>
    <property type="project" value="UniProtKB-UniRule"/>
</dbReference>
<evidence type="ECO:0000259" key="5">
    <source>
        <dbReference type="PROSITE" id="PS50255"/>
    </source>
</evidence>
<dbReference type="GO" id="GO:0046872">
    <property type="term" value="F:metal ion binding"/>
    <property type="evidence" value="ECO:0007669"/>
    <property type="project" value="UniProtKB-UniRule"/>
</dbReference>
<evidence type="ECO:0000256" key="1">
    <source>
        <dbReference type="ARBA" id="ARBA00022617"/>
    </source>
</evidence>
<sequence length="185" mass="20610">MGWIRALDARAIPDPVLGIKVSEKTASSRPSIEHIEDIAHLSLSAPTEPTYTLQPSTIPDAELPLISSSEIPELLAQHSGPGSPTGRTWIVVDSVVVDATEFLENHPGGEDIILQFAGRQCGWQFWRFHSKGIWEEWVKGTQKPVEEGGKRGWRVARLEGDAVVKNRFPEPRKFVGLRKLGADWW</sequence>
<dbReference type="EMBL" id="HF935273">
    <property type="protein sequence ID" value="CCX05790.1"/>
    <property type="molecule type" value="Genomic_DNA"/>
</dbReference>
<dbReference type="InterPro" id="IPR036400">
    <property type="entry name" value="Cyt_B5-like_heme/steroid_sf"/>
</dbReference>
<keyword evidence="7" id="KW-1185">Reference proteome</keyword>
<dbReference type="Gene3D" id="3.10.120.10">
    <property type="entry name" value="Cytochrome b5-like heme/steroid binding domain"/>
    <property type="match status" value="1"/>
</dbReference>
<dbReference type="eggNOG" id="ENOG502SD20">
    <property type="taxonomic scope" value="Eukaryota"/>
</dbReference>
<dbReference type="PROSITE" id="PS00191">
    <property type="entry name" value="CYTOCHROME_B5_1"/>
    <property type="match status" value="1"/>
</dbReference>
<proteinExistence type="inferred from homology"/>
<comment type="similarity">
    <text evidence="4">Belongs to the cytochrome b5 family.</text>
</comment>
<dbReference type="AlphaFoldDB" id="U4L6X6"/>
<keyword evidence="1 4" id="KW-0349">Heme</keyword>
<accession>U4L6X6</accession>
<dbReference type="PROSITE" id="PS50255">
    <property type="entry name" value="CYTOCHROME_B5_2"/>
    <property type="match status" value="1"/>
</dbReference>
<name>U4L6X6_PYROM</name>
<evidence type="ECO:0000313" key="6">
    <source>
        <dbReference type="EMBL" id="CCX05790.1"/>
    </source>
</evidence>
<reference evidence="6 7" key="1">
    <citation type="journal article" date="2013" name="PLoS Genet.">
        <title>The genome and development-dependent transcriptomes of Pyronema confluens: a window into fungal evolution.</title>
        <authorList>
            <person name="Traeger S."/>
            <person name="Altegoer F."/>
            <person name="Freitag M."/>
            <person name="Gabaldon T."/>
            <person name="Kempken F."/>
            <person name="Kumar A."/>
            <person name="Marcet-Houben M."/>
            <person name="Poggeler S."/>
            <person name="Stajich J.E."/>
            <person name="Nowrousian M."/>
        </authorList>
    </citation>
    <scope>NUCLEOTIDE SEQUENCE [LARGE SCALE GENOMIC DNA]</scope>
    <source>
        <strain evidence="7">CBS 100304</strain>
        <tissue evidence="6">Vegetative mycelium</tissue>
    </source>
</reference>
<dbReference type="Proteomes" id="UP000018144">
    <property type="component" value="Unassembled WGS sequence"/>
</dbReference>
<gene>
    <name evidence="6" type="ORF">PCON_05377</name>
</gene>
<dbReference type="InterPro" id="IPR018506">
    <property type="entry name" value="Cyt_B5_heme-BS"/>
</dbReference>
<evidence type="ECO:0000256" key="2">
    <source>
        <dbReference type="ARBA" id="ARBA00022723"/>
    </source>
</evidence>
<dbReference type="SUPFAM" id="SSF55856">
    <property type="entry name" value="Cytochrome b5-like heme/steroid binding domain"/>
    <property type="match status" value="1"/>
</dbReference>
<dbReference type="OrthoDB" id="260519at2759"/>
<keyword evidence="3 4" id="KW-0408">Iron</keyword>
<feature type="domain" description="Cytochrome b5 heme-binding" evidence="5">
    <location>
        <begin position="73"/>
        <end position="159"/>
    </location>
</feature>
<dbReference type="Pfam" id="PF00173">
    <property type="entry name" value="Cyt-b5"/>
    <property type="match status" value="1"/>
</dbReference>
<dbReference type="STRING" id="1076935.U4L6X6"/>
<keyword evidence="2 4" id="KW-0479">Metal-binding</keyword>